<protein>
    <submittedName>
        <fullName evidence="1">Uncharacterized protein</fullName>
    </submittedName>
</protein>
<dbReference type="InterPro" id="IPR042230">
    <property type="entry name" value="CusF_sf"/>
</dbReference>
<sequence>SKGVKGMMSMTMGFPIAEGVSLEGIAPGDIVEFTFVTTWGEQYPTYEVTAITKLPADTELNFGN</sequence>
<evidence type="ECO:0000313" key="1">
    <source>
        <dbReference type="EMBL" id="VAX40290.1"/>
    </source>
</evidence>
<dbReference type="AlphaFoldDB" id="A0A3B1DXQ8"/>
<organism evidence="1">
    <name type="scientific">hydrothermal vent metagenome</name>
    <dbReference type="NCBI Taxonomy" id="652676"/>
    <lineage>
        <taxon>unclassified sequences</taxon>
        <taxon>metagenomes</taxon>
        <taxon>ecological metagenomes</taxon>
    </lineage>
</organism>
<name>A0A3B1DXQ8_9ZZZZ</name>
<dbReference type="InterPro" id="IPR021647">
    <property type="entry name" value="CusF_Ec"/>
</dbReference>
<accession>A0A3B1DXQ8</accession>
<dbReference type="EMBL" id="UOGK01000368">
    <property type="protein sequence ID" value="VAX40290.1"/>
    <property type="molecule type" value="Genomic_DNA"/>
</dbReference>
<reference evidence="1" key="1">
    <citation type="submission" date="2018-06" db="EMBL/GenBank/DDBJ databases">
        <authorList>
            <person name="Zhirakovskaya E."/>
        </authorList>
    </citation>
    <scope>NUCLEOTIDE SEQUENCE</scope>
</reference>
<proteinExistence type="predicted"/>
<gene>
    <name evidence="1" type="ORF">MNBD_PLANCTO03-1877</name>
</gene>
<feature type="non-terminal residue" evidence="1">
    <location>
        <position position="1"/>
    </location>
</feature>
<dbReference type="Gene3D" id="2.40.50.320">
    <property type="entry name" value="Copper binding periplasmic protein CusF"/>
    <property type="match status" value="1"/>
</dbReference>
<dbReference type="Pfam" id="PF11604">
    <property type="entry name" value="CusF_Ec"/>
    <property type="match status" value="1"/>
</dbReference>